<evidence type="ECO:0000256" key="2">
    <source>
        <dbReference type="PIRNR" id="PIRNR006276"/>
    </source>
</evidence>
<feature type="domain" description="UspA" evidence="3">
    <location>
        <begin position="4"/>
        <end position="146"/>
    </location>
</feature>
<dbReference type="SUPFAM" id="SSF52402">
    <property type="entry name" value="Adenine nucleotide alpha hydrolases-like"/>
    <property type="match status" value="1"/>
</dbReference>
<dbReference type="InterPro" id="IPR006015">
    <property type="entry name" value="Universal_stress_UspA"/>
</dbReference>
<dbReference type="InterPro" id="IPR006016">
    <property type="entry name" value="UspA"/>
</dbReference>
<dbReference type="RefSeq" id="WP_029907675.1">
    <property type="nucleotide sequence ID" value="NZ_AP020335.1"/>
</dbReference>
<dbReference type="PIRSF" id="PIRSF006276">
    <property type="entry name" value="UspA"/>
    <property type="match status" value="1"/>
</dbReference>
<evidence type="ECO:0000259" key="3">
    <source>
        <dbReference type="Pfam" id="PF00582"/>
    </source>
</evidence>
<protein>
    <recommendedName>
        <fullName evidence="2">Universal stress protein</fullName>
    </recommendedName>
</protein>
<dbReference type="CDD" id="cd00293">
    <property type="entry name" value="USP-like"/>
    <property type="match status" value="1"/>
</dbReference>
<dbReference type="Gene3D" id="3.40.50.620">
    <property type="entry name" value="HUPs"/>
    <property type="match status" value="1"/>
</dbReference>
<comment type="similarity">
    <text evidence="1 2">Belongs to the universal stress protein A family.</text>
</comment>
<reference evidence="4 5" key="1">
    <citation type="submission" date="2014-04" db="EMBL/GenBank/DDBJ databases">
        <title>Draft genome sequence of Hydrogenovibrio marinus MH-110, a model organism for aerobic H2 metabolism.</title>
        <authorList>
            <person name="Cha H.J."/>
            <person name="Jo B.H."/>
            <person name="Hwang B.H."/>
        </authorList>
    </citation>
    <scope>NUCLEOTIDE SEQUENCE [LARGE SCALE GENOMIC DNA]</scope>
    <source>
        <strain evidence="4 5">MH-110</strain>
    </source>
</reference>
<comment type="caution">
    <text evidence="4">The sequence shown here is derived from an EMBL/GenBank/DDBJ whole genome shotgun (WGS) entry which is preliminary data.</text>
</comment>
<name>A0A066ZSE7_HYDMR</name>
<gene>
    <name evidence="4" type="ORF">EI16_10715</name>
</gene>
<keyword evidence="5" id="KW-1185">Reference proteome</keyword>
<dbReference type="AlphaFoldDB" id="A0A066ZSE7"/>
<dbReference type="STRING" id="28885.EI16_10715"/>
<dbReference type="Proteomes" id="UP000027341">
    <property type="component" value="Unassembled WGS sequence"/>
</dbReference>
<organism evidence="4 5">
    <name type="scientific">Hydrogenovibrio marinus</name>
    <dbReference type="NCBI Taxonomy" id="28885"/>
    <lineage>
        <taxon>Bacteria</taxon>
        <taxon>Pseudomonadati</taxon>
        <taxon>Pseudomonadota</taxon>
        <taxon>Gammaproteobacteria</taxon>
        <taxon>Thiotrichales</taxon>
        <taxon>Piscirickettsiaceae</taxon>
        <taxon>Hydrogenovibrio</taxon>
    </lineage>
</organism>
<proteinExistence type="inferred from homology"/>
<dbReference type="PANTHER" id="PTHR46268">
    <property type="entry name" value="STRESS RESPONSE PROTEIN NHAX"/>
    <property type="match status" value="1"/>
</dbReference>
<dbReference type="PANTHER" id="PTHR46268:SF6">
    <property type="entry name" value="UNIVERSAL STRESS PROTEIN UP12"/>
    <property type="match status" value="1"/>
</dbReference>
<keyword evidence="2" id="KW-0963">Cytoplasm</keyword>
<evidence type="ECO:0000313" key="5">
    <source>
        <dbReference type="Proteomes" id="UP000027341"/>
    </source>
</evidence>
<dbReference type="PRINTS" id="PR01438">
    <property type="entry name" value="UNVRSLSTRESS"/>
</dbReference>
<comment type="subcellular location">
    <subcellularLocation>
        <location evidence="2">Cytoplasm</location>
    </subcellularLocation>
</comment>
<dbReference type="InterPro" id="IPR014729">
    <property type="entry name" value="Rossmann-like_a/b/a_fold"/>
</dbReference>
<evidence type="ECO:0000313" key="4">
    <source>
        <dbReference type="EMBL" id="KDN96713.1"/>
    </source>
</evidence>
<evidence type="ECO:0000256" key="1">
    <source>
        <dbReference type="ARBA" id="ARBA00008791"/>
    </source>
</evidence>
<dbReference type="GO" id="GO:0005737">
    <property type="term" value="C:cytoplasm"/>
    <property type="evidence" value="ECO:0007669"/>
    <property type="project" value="UniProtKB-SubCell"/>
</dbReference>
<dbReference type="Pfam" id="PF00582">
    <property type="entry name" value="Usp"/>
    <property type="match status" value="1"/>
</dbReference>
<accession>A0A066ZSE7</accession>
<dbReference type="EMBL" id="JMIU01000001">
    <property type="protein sequence ID" value="KDN96713.1"/>
    <property type="molecule type" value="Genomic_DNA"/>
</dbReference>
<sequence>MHNYQTILVAVDFSPDSEKAIARGKQLAEIYQAELMLLHLVEEPTYPVFEDISLSGASGIWIPEIADAMIDAAKSRLYALAEENGVAEERCEVFSGFSKVDIAERADELNVDLIVMGRHGHSFLEKLIGSTTTSVLNHAQCDVLTVTK</sequence>